<dbReference type="SUPFAM" id="SSF50685">
    <property type="entry name" value="Barwin-like endoglucanases"/>
    <property type="match status" value="1"/>
</dbReference>
<dbReference type="InterPro" id="IPR051933">
    <property type="entry name" value="Resuscitation_pf_RpfB"/>
</dbReference>
<sequence>MTNDEGVWNIKMLKRYGIRIMMTCLLVAALCVTWQAFTGVSLLEIVKTYQEGNVKEVHAAERGQQVVPSKEVINALEQGKDWSKYRVMEMTATGYTSGIESTGKRPGHPEYGITYSGVKAKRDIYSTIAADLRVFPVGTILFVPGYGYGVVADKGGAIKGNRLDLYYETVQDVYSEWGKKKVNVYVVKMGNGKLTEDELTMLNQDETLQVFRGQYLKQK</sequence>
<evidence type="ECO:0000259" key="2">
    <source>
        <dbReference type="Pfam" id="PF06725"/>
    </source>
</evidence>
<dbReference type="InterPro" id="IPR010611">
    <property type="entry name" value="3D_dom"/>
</dbReference>
<keyword evidence="1" id="KW-0732">Signal</keyword>
<evidence type="ECO:0000313" key="4">
    <source>
        <dbReference type="EMBL" id="PEM66217.1"/>
    </source>
</evidence>
<dbReference type="GO" id="GO:0019867">
    <property type="term" value="C:outer membrane"/>
    <property type="evidence" value="ECO:0007669"/>
    <property type="project" value="InterPro"/>
</dbReference>
<name>A0A1Y3MC94_9BACI</name>
<evidence type="ECO:0000256" key="1">
    <source>
        <dbReference type="ARBA" id="ARBA00022729"/>
    </source>
</evidence>
<evidence type="ECO:0000313" key="5">
    <source>
        <dbReference type="Proteomes" id="UP000195321"/>
    </source>
</evidence>
<comment type="caution">
    <text evidence="3">The sequence shown here is derived from an EMBL/GenBank/DDBJ whole genome shotgun (WGS) entry which is preliminary data.</text>
</comment>
<dbReference type="Proteomes" id="UP000195321">
    <property type="component" value="Unassembled WGS sequence"/>
</dbReference>
<dbReference type="PANTHER" id="PTHR39160">
    <property type="entry name" value="CELL WALL-BINDING PROTEIN YOCH"/>
    <property type="match status" value="1"/>
</dbReference>
<dbReference type="InterPro" id="IPR036908">
    <property type="entry name" value="RlpA-like_sf"/>
</dbReference>
<dbReference type="GO" id="GO:0004553">
    <property type="term" value="F:hydrolase activity, hydrolyzing O-glycosyl compounds"/>
    <property type="evidence" value="ECO:0007669"/>
    <property type="project" value="InterPro"/>
</dbReference>
<dbReference type="Gene3D" id="2.40.40.10">
    <property type="entry name" value="RlpA-like domain"/>
    <property type="match status" value="1"/>
</dbReference>
<reference evidence="3 5" key="1">
    <citation type="submission" date="2017-02" db="EMBL/GenBank/DDBJ databases">
        <title>Bacillus pseudomycoides isolate FSL K6-0042.</title>
        <authorList>
            <person name="Kovac J."/>
        </authorList>
    </citation>
    <scope>NUCLEOTIDE SEQUENCE [LARGE SCALE GENOMIC DNA]</scope>
    <source>
        <strain evidence="3 5">FSL K6-0042</strain>
    </source>
</reference>
<dbReference type="CDD" id="cd22786">
    <property type="entry name" value="DPBB_YuiC-like"/>
    <property type="match status" value="1"/>
</dbReference>
<organism evidence="3 5">
    <name type="scientific">Bacillus pseudomycoides</name>
    <dbReference type="NCBI Taxonomy" id="64104"/>
    <lineage>
        <taxon>Bacteria</taxon>
        <taxon>Bacillati</taxon>
        <taxon>Bacillota</taxon>
        <taxon>Bacilli</taxon>
        <taxon>Bacillales</taxon>
        <taxon>Bacillaceae</taxon>
        <taxon>Bacillus</taxon>
        <taxon>Bacillus cereus group</taxon>
    </lineage>
</organism>
<gene>
    <name evidence="3" type="ORF">BW425_16990</name>
    <name evidence="4" type="ORF">CN613_23250</name>
</gene>
<proteinExistence type="predicted"/>
<accession>A0A1Y3MC94</accession>
<dbReference type="EMBL" id="NUDP01000097">
    <property type="protein sequence ID" value="PEM66217.1"/>
    <property type="molecule type" value="Genomic_DNA"/>
</dbReference>
<dbReference type="EMBL" id="MWPX01000020">
    <property type="protein sequence ID" value="OUM47656.1"/>
    <property type="molecule type" value="Genomic_DNA"/>
</dbReference>
<evidence type="ECO:0000313" key="6">
    <source>
        <dbReference type="Proteomes" id="UP000219775"/>
    </source>
</evidence>
<evidence type="ECO:0000313" key="3">
    <source>
        <dbReference type="EMBL" id="OUM47656.1"/>
    </source>
</evidence>
<reference evidence="4 6" key="2">
    <citation type="submission" date="2017-09" db="EMBL/GenBank/DDBJ databases">
        <title>Large-scale bioinformatics analysis of Bacillus genomes uncovers conserved roles of natural products in bacterial physiology.</title>
        <authorList>
            <consortium name="Agbiome Team Llc"/>
            <person name="Bleich R.M."/>
            <person name="Grubbs K.J."/>
            <person name="Santa Maria K.C."/>
            <person name="Allen S.E."/>
            <person name="Farag S."/>
            <person name="Shank E.A."/>
            <person name="Bowers A."/>
        </authorList>
    </citation>
    <scope>NUCLEOTIDE SEQUENCE [LARGE SCALE GENOMIC DNA]</scope>
    <source>
        <strain evidence="4 6">AFS009893</strain>
    </source>
</reference>
<dbReference type="GO" id="GO:0009254">
    <property type="term" value="P:peptidoglycan turnover"/>
    <property type="evidence" value="ECO:0007669"/>
    <property type="project" value="InterPro"/>
</dbReference>
<dbReference type="Proteomes" id="UP000219775">
    <property type="component" value="Unassembled WGS sequence"/>
</dbReference>
<protein>
    <recommendedName>
        <fullName evidence="2">3D domain-containing protein</fullName>
    </recommendedName>
</protein>
<dbReference type="PANTHER" id="PTHR39160:SF4">
    <property type="entry name" value="RESUSCITATION-PROMOTING FACTOR RPFB"/>
    <property type="match status" value="1"/>
</dbReference>
<dbReference type="Pfam" id="PF06725">
    <property type="entry name" value="3D"/>
    <property type="match status" value="1"/>
</dbReference>
<feature type="domain" description="3D" evidence="2">
    <location>
        <begin position="126"/>
        <end position="187"/>
    </location>
</feature>
<dbReference type="AlphaFoldDB" id="A0A1Y3MC94"/>